<dbReference type="STRING" id="983964.A0A2T3ZT25"/>
<feature type="compositionally biased region" description="Polar residues" evidence="1">
    <location>
        <begin position="1"/>
        <end position="18"/>
    </location>
</feature>
<evidence type="ECO:0000256" key="1">
    <source>
        <dbReference type="SAM" id="MobiDB-lite"/>
    </source>
</evidence>
<evidence type="ECO:0000313" key="2">
    <source>
        <dbReference type="EMBL" id="PTB47948.1"/>
    </source>
</evidence>
<proteinExistence type="predicted"/>
<dbReference type="GeneID" id="36623152"/>
<name>A0A2T3ZT25_TRIHA</name>
<dbReference type="RefSeq" id="XP_024767625.1">
    <property type="nucleotide sequence ID" value="XM_024914587.1"/>
</dbReference>
<keyword evidence="3" id="KW-1185">Reference proteome</keyword>
<feature type="region of interest" description="Disordered" evidence="1">
    <location>
        <begin position="1"/>
        <end position="36"/>
    </location>
</feature>
<accession>A0A2T3ZT25</accession>
<evidence type="ECO:0000313" key="3">
    <source>
        <dbReference type="Proteomes" id="UP000241690"/>
    </source>
</evidence>
<organism evidence="2 3">
    <name type="scientific">Trichoderma harzianum CBS 226.95</name>
    <dbReference type="NCBI Taxonomy" id="983964"/>
    <lineage>
        <taxon>Eukaryota</taxon>
        <taxon>Fungi</taxon>
        <taxon>Dikarya</taxon>
        <taxon>Ascomycota</taxon>
        <taxon>Pezizomycotina</taxon>
        <taxon>Sordariomycetes</taxon>
        <taxon>Hypocreomycetidae</taxon>
        <taxon>Hypocreales</taxon>
        <taxon>Hypocreaceae</taxon>
        <taxon>Trichoderma</taxon>
    </lineage>
</organism>
<dbReference type="Proteomes" id="UP000241690">
    <property type="component" value="Unassembled WGS sequence"/>
</dbReference>
<dbReference type="AlphaFoldDB" id="A0A2T3ZT25"/>
<dbReference type="EMBL" id="KZ679704">
    <property type="protein sequence ID" value="PTB47948.1"/>
    <property type="molecule type" value="Genomic_DNA"/>
</dbReference>
<reference evidence="2 3" key="1">
    <citation type="submission" date="2016-07" db="EMBL/GenBank/DDBJ databases">
        <title>Multiple horizontal gene transfer events from other fungi enriched the ability of initially mycotrophic Trichoderma (Ascomycota) to feed on dead plant biomass.</title>
        <authorList>
            <consortium name="DOE Joint Genome Institute"/>
            <person name="Aerts A."/>
            <person name="Atanasova L."/>
            <person name="Chenthamara K."/>
            <person name="Zhang J."/>
            <person name="Grujic M."/>
            <person name="Henrissat B."/>
            <person name="Kuo A."/>
            <person name="Salamov A."/>
            <person name="Lipzen A."/>
            <person name="Labutti K."/>
            <person name="Barry K."/>
            <person name="Miao Y."/>
            <person name="Rahimi M.J."/>
            <person name="Shen Q."/>
            <person name="Grigoriev I.V."/>
            <person name="Kubicek C.P."/>
            <person name="Druzhinina I.S."/>
        </authorList>
    </citation>
    <scope>NUCLEOTIDE SEQUENCE [LARGE SCALE GENOMIC DNA]</scope>
    <source>
        <strain evidence="2 3">CBS 226.95</strain>
    </source>
</reference>
<gene>
    <name evidence="2" type="ORF">M431DRAFT_363821</name>
</gene>
<protein>
    <submittedName>
        <fullName evidence="2">Uncharacterized protein</fullName>
    </submittedName>
</protein>
<sequence length="316" mass="35851">MSQPNNGLLTPSSGQEPSQAPRGELELPREYGQPGMISSQATRDTLQRAFPPGAVMPSQNTNRLARIWRSYDDMDPDARRLVDDLLGTLASFNNQELFCNDTVRKNFWDRWVYASGWDTNSTVDHPGKIRERSAAESSVRVGTIKPGMPRSQARVKKNQGTPAHRAAGQPVFLKPHLNWDDYTLAFIYCDIRGSTIHSHWVDLTPGYSSVQARADATLRWDVAECKRVTTHNTMVVAYWARCRLVHWLKDRQPRAQQLSCEGRPSVEVPRTEDHSLLERLRTCCMAVEDLTAFVVEFRSVHAKRSDKTYGKARLDV</sequence>